<dbReference type="Pfam" id="PF07859">
    <property type="entry name" value="Abhydrolase_3"/>
    <property type="match status" value="1"/>
</dbReference>
<evidence type="ECO:0000256" key="2">
    <source>
        <dbReference type="SAM" id="SignalP"/>
    </source>
</evidence>
<dbReference type="EMBL" id="CP001032">
    <property type="protein sequence ID" value="ACB75284.1"/>
    <property type="molecule type" value="Genomic_DNA"/>
</dbReference>
<evidence type="ECO:0000313" key="6">
    <source>
        <dbReference type="Proteomes" id="UP000007013"/>
    </source>
</evidence>
<dbReference type="Gene3D" id="3.40.50.1820">
    <property type="entry name" value="alpha/beta hydrolase"/>
    <property type="match status" value="1"/>
</dbReference>
<dbReference type="InterPro" id="IPR049492">
    <property type="entry name" value="BD-FAE-like_dom"/>
</dbReference>
<evidence type="ECO:0000259" key="3">
    <source>
        <dbReference type="Pfam" id="PF07859"/>
    </source>
</evidence>
<sequence>MKTLLSCCALGVAICAVALGSPEPTTIKLWPGQPPGDTRGLPPEADLNQPSDGLIAGRKIIRLGNVSEPTVTIYSPDPAKATGAAILVAPGGGYHILAMDLEGTEVCEWLNSIGVTAALLKYRVPARPGQPRYAAPLQDAQRALGIVRSRAAEFGIDPQRIGALGFSAGAHLSTMLGNQPDERTYPVVDGADAVSSRPNFVVLVYPGGLSPRDTDGTVLAPEVHVAKEITPPTFITMAQDDPVRVENALVYYRALKAANVPVEMHLYPKGGHGFGLRRTQVTATTWPDRVVDWMKASGWLK</sequence>
<keyword evidence="5" id="KW-0119">Carbohydrate metabolism</keyword>
<keyword evidence="5" id="KW-0624">Polysaccharide degradation</keyword>
<feature type="signal peptide" evidence="2">
    <location>
        <begin position="1"/>
        <end position="18"/>
    </location>
</feature>
<dbReference type="GO" id="GO:0045493">
    <property type="term" value="P:xylan catabolic process"/>
    <property type="evidence" value="ECO:0007669"/>
    <property type="project" value="UniProtKB-KW"/>
</dbReference>
<dbReference type="KEGG" id="ote:Oter_2001"/>
<dbReference type="STRING" id="452637.Oter_2001"/>
<protein>
    <submittedName>
        <fullName evidence="5">Xylanase</fullName>
    </submittedName>
</protein>
<evidence type="ECO:0000256" key="1">
    <source>
        <dbReference type="ARBA" id="ARBA00022801"/>
    </source>
</evidence>
<dbReference type="PANTHER" id="PTHR48081:SF6">
    <property type="entry name" value="PEPTIDASE S9 PROLYL OLIGOPEPTIDASE CATALYTIC DOMAIN-CONTAINING PROTEIN"/>
    <property type="match status" value="1"/>
</dbReference>
<keyword evidence="1 5" id="KW-0378">Hydrolase</keyword>
<dbReference type="InterPro" id="IPR050300">
    <property type="entry name" value="GDXG_lipolytic_enzyme"/>
</dbReference>
<keyword evidence="5" id="KW-0326">Glycosidase</keyword>
<dbReference type="GO" id="GO:0016798">
    <property type="term" value="F:hydrolase activity, acting on glycosyl bonds"/>
    <property type="evidence" value="ECO:0007669"/>
    <property type="project" value="UniProtKB-KW"/>
</dbReference>
<organism evidence="5 6">
    <name type="scientific">Opitutus terrae (strain DSM 11246 / JCM 15787 / PB90-1)</name>
    <dbReference type="NCBI Taxonomy" id="452637"/>
    <lineage>
        <taxon>Bacteria</taxon>
        <taxon>Pseudomonadati</taxon>
        <taxon>Verrucomicrobiota</taxon>
        <taxon>Opitutia</taxon>
        <taxon>Opitutales</taxon>
        <taxon>Opitutaceae</taxon>
        <taxon>Opitutus</taxon>
    </lineage>
</organism>
<feature type="domain" description="BD-FAE-like" evidence="4">
    <location>
        <begin position="73"/>
        <end position="182"/>
    </location>
</feature>
<keyword evidence="6" id="KW-1185">Reference proteome</keyword>
<dbReference type="eggNOG" id="COG0657">
    <property type="taxonomic scope" value="Bacteria"/>
</dbReference>
<keyword evidence="5" id="KW-0858">Xylan degradation</keyword>
<dbReference type="PANTHER" id="PTHR48081">
    <property type="entry name" value="AB HYDROLASE SUPERFAMILY PROTEIN C4A8.06C"/>
    <property type="match status" value="1"/>
</dbReference>
<feature type="domain" description="Alpha/beta hydrolase fold-3" evidence="3">
    <location>
        <begin position="230"/>
        <end position="274"/>
    </location>
</feature>
<dbReference type="InterPro" id="IPR029058">
    <property type="entry name" value="AB_hydrolase_fold"/>
</dbReference>
<dbReference type="Proteomes" id="UP000007013">
    <property type="component" value="Chromosome"/>
</dbReference>
<evidence type="ECO:0000259" key="4">
    <source>
        <dbReference type="Pfam" id="PF20434"/>
    </source>
</evidence>
<proteinExistence type="predicted"/>
<evidence type="ECO:0000313" key="5">
    <source>
        <dbReference type="EMBL" id="ACB75284.1"/>
    </source>
</evidence>
<keyword evidence="2" id="KW-0732">Signal</keyword>
<accession>B1ZYP8</accession>
<dbReference type="Pfam" id="PF20434">
    <property type="entry name" value="BD-FAE"/>
    <property type="match status" value="1"/>
</dbReference>
<dbReference type="OrthoDB" id="9794725at2"/>
<dbReference type="AlphaFoldDB" id="B1ZYP8"/>
<name>B1ZYP8_OPITP</name>
<gene>
    <name evidence="5" type="ordered locus">Oter_2001</name>
</gene>
<feature type="chain" id="PRO_5002772908" evidence="2">
    <location>
        <begin position="19"/>
        <end position="301"/>
    </location>
</feature>
<dbReference type="SUPFAM" id="SSF53474">
    <property type="entry name" value="alpha/beta-Hydrolases"/>
    <property type="match status" value="1"/>
</dbReference>
<dbReference type="RefSeq" id="WP_012374821.1">
    <property type="nucleotide sequence ID" value="NC_010571.1"/>
</dbReference>
<dbReference type="HOGENOM" id="CLU_012494_5_1_0"/>
<reference evidence="5 6" key="1">
    <citation type="journal article" date="2011" name="J. Bacteriol.">
        <title>Genome sequence of the verrucomicrobium Opitutus terrae PB90-1, an abundant inhabitant of rice paddy soil ecosystems.</title>
        <authorList>
            <person name="van Passel M.W."/>
            <person name="Kant R."/>
            <person name="Palva A."/>
            <person name="Copeland A."/>
            <person name="Lucas S."/>
            <person name="Lapidus A."/>
            <person name="Glavina del Rio T."/>
            <person name="Pitluck S."/>
            <person name="Goltsman E."/>
            <person name="Clum A."/>
            <person name="Sun H."/>
            <person name="Schmutz J."/>
            <person name="Larimer F.W."/>
            <person name="Land M.L."/>
            <person name="Hauser L."/>
            <person name="Kyrpides N."/>
            <person name="Mikhailova N."/>
            <person name="Richardson P.P."/>
            <person name="Janssen P.H."/>
            <person name="de Vos W.M."/>
            <person name="Smidt H."/>
        </authorList>
    </citation>
    <scope>NUCLEOTIDE SEQUENCE [LARGE SCALE GENOMIC DNA]</scope>
    <source>
        <strain evidence="6">DSM 11246 / JCM 15787 / PB90-1</strain>
    </source>
</reference>
<dbReference type="InterPro" id="IPR013094">
    <property type="entry name" value="AB_hydrolase_3"/>
</dbReference>